<evidence type="ECO:0000313" key="2">
    <source>
        <dbReference type="Proteomes" id="UP000704712"/>
    </source>
</evidence>
<name>A0A8S9U2X8_PHYIN</name>
<dbReference type="Proteomes" id="UP000704712">
    <property type="component" value="Unassembled WGS sequence"/>
</dbReference>
<proteinExistence type="predicted"/>
<reference evidence="1" key="1">
    <citation type="submission" date="2020-03" db="EMBL/GenBank/DDBJ databases">
        <title>Hybrid Assembly of Korean Phytophthora infestans isolates.</title>
        <authorList>
            <person name="Prokchorchik M."/>
            <person name="Lee Y."/>
            <person name="Seo J."/>
            <person name="Cho J.-H."/>
            <person name="Park Y.-E."/>
            <person name="Jang D.-C."/>
            <person name="Im J.-S."/>
            <person name="Choi J.-G."/>
            <person name="Park H.-J."/>
            <person name="Lee G.-B."/>
            <person name="Lee Y.-G."/>
            <person name="Hong S.-Y."/>
            <person name="Cho K."/>
            <person name="Sohn K.H."/>
        </authorList>
    </citation>
    <scope>NUCLEOTIDE SEQUENCE</scope>
    <source>
        <strain evidence="1">KR_2_A2</strain>
    </source>
</reference>
<comment type="caution">
    <text evidence="1">The sequence shown here is derived from an EMBL/GenBank/DDBJ whole genome shotgun (WGS) entry which is preliminary data.</text>
</comment>
<sequence>MADLDPRFAFRVGGKLQLDVTLLRVEGSLILKISSLAWYDFEVRDRRLSGHHHCEDQGHQECVRLTRLHREEDCQEDKAFVTQEKISAEGKDTWTLYLAKEDSADDIDDSASQRLSAAMHPGRASTKVSWLKITDPDVVDFMHGVKDLGPSVTGGGKRMDKTDKPLSFSFATAEADSLHVIVLNVPEYVKENLQEFLEKKELCNKMEGAEETILRVVVSALAGIGGKYVDYQDRAENVYSQRLDNYGTFEIAANADPEQGCCSRIVRIAKCNFD</sequence>
<protein>
    <submittedName>
        <fullName evidence="1">Uncharacterized protein</fullName>
    </submittedName>
</protein>
<gene>
    <name evidence="1" type="ORF">GN958_ATG17074</name>
</gene>
<evidence type="ECO:0000313" key="1">
    <source>
        <dbReference type="EMBL" id="KAF4133737.1"/>
    </source>
</evidence>
<organism evidence="1 2">
    <name type="scientific">Phytophthora infestans</name>
    <name type="common">Potato late blight agent</name>
    <name type="synonym">Botrytis infestans</name>
    <dbReference type="NCBI Taxonomy" id="4787"/>
    <lineage>
        <taxon>Eukaryota</taxon>
        <taxon>Sar</taxon>
        <taxon>Stramenopiles</taxon>
        <taxon>Oomycota</taxon>
        <taxon>Peronosporomycetes</taxon>
        <taxon>Peronosporales</taxon>
        <taxon>Peronosporaceae</taxon>
        <taxon>Phytophthora</taxon>
    </lineage>
</organism>
<dbReference type="AlphaFoldDB" id="A0A8S9U2X8"/>
<dbReference type="EMBL" id="JAACNO010002359">
    <property type="protein sequence ID" value="KAF4133737.1"/>
    <property type="molecule type" value="Genomic_DNA"/>
</dbReference>
<accession>A0A8S9U2X8</accession>